<keyword evidence="6" id="KW-1185">Reference proteome</keyword>
<dbReference type="PANTHER" id="PTHR43080">
    <property type="entry name" value="CBS DOMAIN-CONTAINING PROTEIN CBSX3, MITOCHONDRIAL"/>
    <property type="match status" value="1"/>
</dbReference>
<dbReference type="Pfam" id="PF00571">
    <property type="entry name" value="CBS"/>
    <property type="match status" value="2"/>
</dbReference>
<feature type="transmembrane region" description="Helical" evidence="3">
    <location>
        <begin position="150"/>
        <end position="172"/>
    </location>
</feature>
<feature type="domain" description="CBS" evidence="4">
    <location>
        <begin position="6"/>
        <end position="61"/>
    </location>
</feature>
<evidence type="ECO:0000256" key="2">
    <source>
        <dbReference type="PROSITE-ProRule" id="PRU00703"/>
    </source>
</evidence>
<keyword evidence="3" id="KW-1133">Transmembrane helix</keyword>
<dbReference type="InterPro" id="IPR051257">
    <property type="entry name" value="Diverse_CBS-Domain"/>
</dbReference>
<dbReference type="PROSITE" id="PS51371">
    <property type="entry name" value="CBS"/>
    <property type="match status" value="2"/>
</dbReference>
<dbReference type="SUPFAM" id="SSF54631">
    <property type="entry name" value="CBS-domain pair"/>
    <property type="match status" value="1"/>
</dbReference>
<feature type="transmembrane region" description="Helical" evidence="3">
    <location>
        <begin position="205"/>
        <end position="225"/>
    </location>
</feature>
<keyword evidence="1 2" id="KW-0129">CBS domain</keyword>
<evidence type="ECO:0000256" key="3">
    <source>
        <dbReference type="SAM" id="Phobius"/>
    </source>
</evidence>
<name>A0ABT2ETX6_9BACT</name>
<gene>
    <name evidence="5" type="ORF">M2350_003328</name>
</gene>
<dbReference type="InterPro" id="IPR010787">
    <property type="entry name" value="DUF1385"/>
</dbReference>
<dbReference type="RefSeq" id="WP_259101212.1">
    <property type="nucleotide sequence ID" value="NZ_CP130454.1"/>
</dbReference>
<dbReference type="Gene3D" id="3.10.580.10">
    <property type="entry name" value="CBS-domain"/>
    <property type="match status" value="1"/>
</dbReference>
<dbReference type="CDD" id="cd02205">
    <property type="entry name" value="CBS_pair_SF"/>
    <property type="match status" value="1"/>
</dbReference>
<evidence type="ECO:0000313" key="6">
    <source>
        <dbReference type="Proteomes" id="UP001204798"/>
    </source>
</evidence>
<dbReference type="EMBL" id="JANUCP010000007">
    <property type="protein sequence ID" value="MCS3920891.1"/>
    <property type="molecule type" value="Genomic_DNA"/>
</dbReference>
<evidence type="ECO:0000313" key="5">
    <source>
        <dbReference type="EMBL" id="MCS3920891.1"/>
    </source>
</evidence>
<dbReference type="PANTHER" id="PTHR43080:SF2">
    <property type="entry name" value="CBS DOMAIN-CONTAINING PROTEIN"/>
    <property type="match status" value="1"/>
</dbReference>
<dbReference type="SMART" id="SM00116">
    <property type="entry name" value="CBS"/>
    <property type="match status" value="2"/>
</dbReference>
<protein>
    <submittedName>
        <fullName evidence="5">CBS domain-containing protein</fullName>
    </submittedName>
</protein>
<accession>A0ABT2ETX6</accession>
<dbReference type="Proteomes" id="UP001204798">
    <property type="component" value="Unassembled WGS sequence"/>
</dbReference>
<comment type="caution">
    <text evidence="5">The sequence shown here is derived from an EMBL/GenBank/DDBJ whole genome shotgun (WGS) entry which is preliminary data.</text>
</comment>
<evidence type="ECO:0000256" key="1">
    <source>
        <dbReference type="ARBA" id="ARBA00023122"/>
    </source>
</evidence>
<dbReference type="InterPro" id="IPR046342">
    <property type="entry name" value="CBS_dom_sf"/>
</dbReference>
<proteinExistence type="predicted"/>
<sequence length="382" mass="41556">MRVGDITRPCPFVQVTDSVGKAAEAMRKSGCPMLPVLQDGMVVGMIDEDTLLSVSLNSHRELKVGDLMSPTVQPIAPDTPVSYAAWLMKTQGLQALPVVGMDGRLQGMVTKADVVGVLLRGLRPQRIGGMATPFGVYLTTGNHRGGVGDLALVATGIAMALCLIAARVLVLASLYLTDAFLRPIFGSAYGAGLFIPYLTGFGGTPFMWLLDTLPWVEILLFFVLLKLLPLTGYHGAEHQVVHAIEQGEDLTPEAVSRMPLEHPRCGTNLAALVILVSTVLLSNISPSVKIALVVLAAFFWRQLGMWLQRIFTVKRPKPHQLRSGLKAGEELLARFQHQPFRTLPLIGQMWNMGFLQVLAGAWLTLWGVNLIANAFGLPRFIF</sequence>
<keyword evidence="3" id="KW-0812">Transmembrane</keyword>
<keyword evidence="3" id="KW-0472">Membrane</keyword>
<evidence type="ECO:0000259" key="4">
    <source>
        <dbReference type="PROSITE" id="PS51371"/>
    </source>
</evidence>
<dbReference type="Pfam" id="PF07136">
    <property type="entry name" value="DUF1385"/>
    <property type="match status" value="1"/>
</dbReference>
<feature type="transmembrane region" description="Helical" evidence="3">
    <location>
        <begin position="350"/>
        <end position="372"/>
    </location>
</feature>
<reference evidence="5 6" key="1">
    <citation type="submission" date="2022-08" db="EMBL/GenBank/DDBJ databases">
        <title>Bacterial and archaeal communities from various locations to study Microbial Dark Matter (Phase II).</title>
        <authorList>
            <person name="Stepanauskas R."/>
        </authorList>
    </citation>
    <scope>NUCLEOTIDE SEQUENCE [LARGE SCALE GENOMIC DNA]</scope>
    <source>
        <strain evidence="5 6">PD1</strain>
    </source>
</reference>
<dbReference type="InterPro" id="IPR000644">
    <property type="entry name" value="CBS_dom"/>
</dbReference>
<organism evidence="5 6">
    <name type="scientific">Candidatus Fervidibacter sacchari</name>
    <dbReference type="NCBI Taxonomy" id="1448929"/>
    <lineage>
        <taxon>Bacteria</taxon>
        <taxon>Candidatus Fervidibacterota</taxon>
        <taxon>Candidatus Fervidibacter</taxon>
    </lineage>
</organism>
<feature type="domain" description="CBS" evidence="4">
    <location>
        <begin position="68"/>
        <end position="125"/>
    </location>
</feature>
<feature type="transmembrane region" description="Helical" evidence="3">
    <location>
        <begin position="179"/>
        <end position="199"/>
    </location>
</feature>